<dbReference type="AlphaFoldDB" id="X1HWI0"/>
<proteinExistence type="predicted"/>
<gene>
    <name evidence="1" type="ORF">S03H2_33653</name>
</gene>
<sequence length="32" mass="3848">FNQQNTDLELQEIIREDQPEKIKNKNFQLCNG</sequence>
<evidence type="ECO:0000313" key="1">
    <source>
        <dbReference type="EMBL" id="GAH49658.1"/>
    </source>
</evidence>
<feature type="non-terminal residue" evidence="1">
    <location>
        <position position="1"/>
    </location>
</feature>
<comment type="caution">
    <text evidence="1">The sequence shown here is derived from an EMBL/GenBank/DDBJ whole genome shotgun (WGS) entry which is preliminary data.</text>
</comment>
<accession>X1HWI0</accession>
<name>X1HWI0_9ZZZZ</name>
<reference evidence="1" key="1">
    <citation type="journal article" date="2014" name="Front. Microbiol.">
        <title>High frequency of phylogenetically diverse reductive dehalogenase-homologous genes in deep subseafloor sedimentary metagenomes.</title>
        <authorList>
            <person name="Kawai M."/>
            <person name="Futagami T."/>
            <person name="Toyoda A."/>
            <person name="Takaki Y."/>
            <person name="Nishi S."/>
            <person name="Hori S."/>
            <person name="Arai W."/>
            <person name="Tsubouchi T."/>
            <person name="Morono Y."/>
            <person name="Uchiyama I."/>
            <person name="Ito T."/>
            <person name="Fujiyama A."/>
            <person name="Inagaki F."/>
            <person name="Takami H."/>
        </authorList>
    </citation>
    <scope>NUCLEOTIDE SEQUENCE</scope>
    <source>
        <strain evidence="1">Expedition CK06-06</strain>
    </source>
</reference>
<organism evidence="1">
    <name type="scientific">marine sediment metagenome</name>
    <dbReference type="NCBI Taxonomy" id="412755"/>
    <lineage>
        <taxon>unclassified sequences</taxon>
        <taxon>metagenomes</taxon>
        <taxon>ecological metagenomes</taxon>
    </lineage>
</organism>
<dbReference type="EMBL" id="BARU01020495">
    <property type="protein sequence ID" value="GAH49658.1"/>
    <property type="molecule type" value="Genomic_DNA"/>
</dbReference>
<protein>
    <submittedName>
        <fullName evidence="1">Uncharacterized protein</fullName>
    </submittedName>
</protein>